<evidence type="ECO:0000256" key="4">
    <source>
        <dbReference type="ARBA" id="ARBA00023002"/>
    </source>
</evidence>
<dbReference type="Gene3D" id="3.30.413.10">
    <property type="entry name" value="Sulfite Reductase Hemoprotein, domain 1"/>
    <property type="match status" value="2"/>
</dbReference>
<gene>
    <name evidence="8" type="ORF">ASILVAE211_10905</name>
</gene>
<dbReference type="InterPro" id="IPR051329">
    <property type="entry name" value="NIR_SIR_4Fe-4S"/>
</dbReference>
<dbReference type="Gene3D" id="3.90.480.10">
    <property type="entry name" value="Sulfite Reductase Hemoprotein,Domain 2"/>
    <property type="match status" value="2"/>
</dbReference>
<dbReference type="GO" id="GO:0046872">
    <property type="term" value="F:metal ion binding"/>
    <property type="evidence" value="ECO:0007669"/>
    <property type="project" value="UniProtKB-KW"/>
</dbReference>
<dbReference type="SUPFAM" id="SSF55124">
    <property type="entry name" value="Nitrite/Sulfite reductase N-terminal domain-like"/>
    <property type="match status" value="2"/>
</dbReference>
<dbReference type="SUPFAM" id="SSF56014">
    <property type="entry name" value="Nitrite and sulphite reductase 4Fe-4S domain-like"/>
    <property type="match status" value="1"/>
</dbReference>
<sequence length="366" mass="37363">MTAPDMVRGWCPSLFRPMESGDGWLARVRPQAGCISADLALAVAEAAARFGNGIIEVTNRANIQIRGLQPATIAPFTDAIEAAGGAAGEGSRLLVSPLLGADPTMAADTVQIGNAVTHALHDMALAPKFGIVLDGGGALPLTGIGLDITIRYRESGWQMNGEACAPGDIAARIQALAGQTARVITRAGAAPKPGYHADSFALVAPAFGQMTAAAFGGLARLAQTHGDGHLRPTPWKSLCIAGVRSGDATGLLASAQSLGFITTADDGRLSIVTCAGQPACARGEVETHMAAAMLAQHRRASDSLIHLSGCAKGCAHPGKAPLTLIGRDGLFDLVHDGGTADMPAKCHLTLAQTLAQIAAVMHSLPS</sequence>
<feature type="domain" description="Nitrite/Sulfite reductase ferredoxin-like" evidence="7">
    <location>
        <begin position="17"/>
        <end position="82"/>
    </location>
</feature>
<keyword evidence="6" id="KW-0411">Iron-sulfur</keyword>
<keyword evidence="9" id="KW-1185">Reference proteome</keyword>
<organism evidence="8 9">
    <name type="scientific">Acidisoma silvae</name>
    <dbReference type="NCBI Taxonomy" id="2802396"/>
    <lineage>
        <taxon>Bacteria</taxon>
        <taxon>Pseudomonadati</taxon>
        <taxon>Pseudomonadota</taxon>
        <taxon>Alphaproteobacteria</taxon>
        <taxon>Acetobacterales</taxon>
        <taxon>Acidocellaceae</taxon>
        <taxon>Acidisoma</taxon>
    </lineage>
</organism>
<name>A0A963YRN5_9PROT</name>
<evidence type="ECO:0000256" key="6">
    <source>
        <dbReference type="ARBA" id="ARBA00023014"/>
    </source>
</evidence>
<evidence type="ECO:0000256" key="2">
    <source>
        <dbReference type="ARBA" id="ARBA00022617"/>
    </source>
</evidence>
<dbReference type="InterPro" id="IPR036136">
    <property type="entry name" value="Nit/Sulf_reduc_fer-like_dom_sf"/>
</dbReference>
<evidence type="ECO:0000313" key="8">
    <source>
        <dbReference type="EMBL" id="MCB8875692.1"/>
    </source>
</evidence>
<keyword evidence="2" id="KW-0349">Heme</keyword>
<keyword evidence="5" id="KW-0408">Iron</keyword>
<evidence type="ECO:0000313" key="9">
    <source>
        <dbReference type="Proteomes" id="UP000708298"/>
    </source>
</evidence>
<dbReference type="PANTHER" id="PTHR32439">
    <property type="entry name" value="FERREDOXIN--NITRITE REDUCTASE, CHLOROPLASTIC"/>
    <property type="match status" value="1"/>
</dbReference>
<dbReference type="AlphaFoldDB" id="A0A963YRN5"/>
<evidence type="ECO:0000256" key="3">
    <source>
        <dbReference type="ARBA" id="ARBA00022723"/>
    </source>
</evidence>
<reference evidence="8" key="1">
    <citation type="journal article" date="2021" name="Microorganisms">
        <title>Acidisoma silvae sp. nov. and Acidisomacellulosilytica sp. nov., Two Acidophilic Bacteria Isolated from Decaying Wood, Hydrolyzing Cellulose and Producing Poly-3-hydroxybutyrate.</title>
        <authorList>
            <person name="Mieszkin S."/>
            <person name="Pouder E."/>
            <person name="Uroz S."/>
            <person name="Simon-Colin C."/>
            <person name="Alain K."/>
        </authorList>
    </citation>
    <scope>NUCLEOTIDE SEQUENCE</scope>
    <source>
        <strain evidence="8">HW T2.11</strain>
    </source>
</reference>
<accession>A0A963YRN5</accession>
<keyword evidence="1" id="KW-0004">4Fe-4S</keyword>
<keyword evidence="4" id="KW-0560">Oxidoreductase</keyword>
<evidence type="ECO:0000259" key="7">
    <source>
        <dbReference type="Pfam" id="PF03460"/>
    </source>
</evidence>
<dbReference type="Pfam" id="PF03460">
    <property type="entry name" value="NIR_SIR_ferr"/>
    <property type="match status" value="2"/>
</dbReference>
<protein>
    <recommendedName>
        <fullName evidence="7">Nitrite/Sulfite reductase ferredoxin-like domain-containing protein</fullName>
    </recommendedName>
</protein>
<reference evidence="8" key="2">
    <citation type="submission" date="2021-01" db="EMBL/GenBank/DDBJ databases">
        <authorList>
            <person name="Mieszkin S."/>
            <person name="Pouder E."/>
            <person name="Alain K."/>
        </authorList>
    </citation>
    <scope>NUCLEOTIDE SEQUENCE</scope>
    <source>
        <strain evidence="8">HW T2.11</strain>
    </source>
</reference>
<evidence type="ECO:0000256" key="5">
    <source>
        <dbReference type="ARBA" id="ARBA00023004"/>
    </source>
</evidence>
<evidence type="ECO:0000256" key="1">
    <source>
        <dbReference type="ARBA" id="ARBA00022485"/>
    </source>
</evidence>
<dbReference type="InterPro" id="IPR005117">
    <property type="entry name" value="NiRdtase/SiRdtase_haem-b_fer"/>
</dbReference>
<dbReference type="PANTHER" id="PTHR32439:SF9">
    <property type="entry name" value="BLR3264 PROTEIN"/>
    <property type="match status" value="1"/>
</dbReference>
<proteinExistence type="predicted"/>
<dbReference type="RefSeq" id="WP_227321354.1">
    <property type="nucleotide sequence ID" value="NZ_JAESVB010000004.1"/>
</dbReference>
<dbReference type="EMBL" id="JAESVB010000004">
    <property type="protein sequence ID" value="MCB8875692.1"/>
    <property type="molecule type" value="Genomic_DNA"/>
</dbReference>
<keyword evidence="3" id="KW-0479">Metal-binding</keyword>
<dbReference type="GO" id="GO:0051539">
    <property type="term" value="F:4 iron, 4 sulfur cluster binding"/>
    <property type="evidence" value="ECO:0007669"/>
    <property type="project" value="UniProtKB-KW"/>
</dbReference>
<dbReference type="Proteomes" id="UP000708298">
    <property type="component" value="Unassembled WGS sequence"/>
</dbReference>
<dbReference type="InterPro" id="IPR045854">
    <property type="entry name" value="NO2/SO3_Rdtase_4Fe4S_sf"/>
</dbReference>
<feature type="domain" description="Nitrite/Sulfite reductase ferredoxin-like" evidence="7">
    <location>
        <begin position="204"/>
        <end position="255"/>
    </location>
</feature>
<dbReference type="GO" id="GO:0016491">
    <property type="term" value="F:oxidoreductase activity"/>
    <property type="evidence" value="ECO:0007669"/>
    <property type="project" value="UniProtKB-KW"/>
</dbReference>
<comment type="caution">
    <text evidence="8">The sequence shown here is derived from an EMBL/GenBank/DDBJ whole genome shotgun (WGS) entry which is preliminary data.</text>
</comment>